<sequence>MASPEAPKLARYKRIILCADGTWLASDLGDKTVPSNVATFARALANTGIDADGQTVDQIVLYHSGLGSGDLPFQKAISGGLGWGVDHDICQVYDFIANNYVPDDELFFFGFSRGAFTVRSIAGLVCDVGVLSGVHMSRFGEMWSAYRANNGGEPFKNSVWYRDNERELELGKEVRVKFVGVWETVGALGIPEWPLVRGLEKIGVAVNGQYAFHNTRLSKGKCLGYDTAKVLRLTSLPGVDYAYQALAIDEQRLTFPPTMWHDAIGSPAIELQQCWFPGVHGNIGGQASGPGGDHEEIGHITFAWMADNVSGMLTFDEDAISGVIGQHRRALNANGIPRGWGCGKIVSNFAGLQGAFFRLLGQQDRTPGAYPRDSGDGAGGATNECFHPILALVAAVEVKEARASLQIVMEVEEQVRSGCELYCDKERKERVWGLSCYGTRFRFWIYDHLVKGLQPVFPSTVPPGNKDFYLEFASNEDDFMGMCDTINQYAFPSIELLAGYLGTAFDAPDDTMELDPLEDIQDVARDL</sequence>
<keyword evidence="3" id="KW-1185">Reference proteome</keyword>
<name>A0A0G4MBP4_VERLO</name>
<dbReference type="Proteomes" id="UP000044602">
    <property type="component" value="Unassembled WGS sequence"/>
</dbReference>
<dbReference type="Pfam" id="PF09994">
    <property type="entry name" value="T6SS_Tle1-like_cat"/>
    <property type="match status" value="1"/>
</dbReference>
<dbReference type="InterPro" id="IPR029058">
    <property type="entry name" value="AB_hydrolase_fold"/>
</dbReference>
<dbReference type="PANTHER" id="PTHR33840">
    <property type="match status" value="1"/>
</dbReference>
<dbReference type="AlphaFoldDB" id="A0A0G4MBP4"/>
<dbReference type="STRING" id="100787.A0A0G4MBP4"/>
<dbReference type="SUPFAM" id="SSF53474">
    <property type="entry name" value="alpha/beta-Hydrolases"/>
    <property type="match status" value="1"/>
</dbReference>
<dbReference type="PANTHER" id="PTHR33840:SF1">
    <property type="entry name" value="TLE1 PHOSPHOLIPASE DOMAIN-CONTAINING PROTEIN"/>
    <property type="match status" value="1"/>
</dbReference>
<reference evidence="2 3" key="1">
    <citation type="submission" date="2015-05" db="EMBL/GenBank/DDBJ databases">
        <authorList>
            <person name="Wang D.B."/>
            <person name="Wang M."/>
        </authorList>
    </citation>
    <scope>NUCLEOTIDE SEQUENCE [LARGE SCALE GENOMIC DNA]</scope>
    <source>
        <strain evidence="2">VL1</strain>
    </source>
</reference>
<evidence type="ECO:0000313" key="2">
    <source>
        <dbReference type="EMBL" id="CRK31340.1"/>
    </source>
</evidence>
<protein>
    <recommendedName>
        <fullName evidence="1">T6SS Phospholipase effector Tle1-like catalytic domain-containing protein</fullName>
    </recommendedName>
</protein>
<gene>
    <name evidence="2" type="ORF">BN1708_015938</name>
</gene>
<feature type="domain" description="T6SS Phospholipase effector Tle1-like catalytic" evidence="1">
    <location>
        <begin position="13"/>
        <end position="307"/>
    </location>
</feature>
<accession>A0A0G4MBP4</accession>
<proteinExistence type="predicted"/>
<dbReference type="InterPro" id="IPR018712">
    <property type="entry name" value="Tle1-like_cat"/>
</dbReference>
<dbReference type="EMBL" id="CVQH01021707">
    <property type="protein sequence ID" value="CRK31340.1"/>
    <property type="molecule type" value="Genomic_DNA"/>
</dbReference>
<evidence type="ECO:0000313" key="3">
    <source>
        <dbReference type="Proteomes" id="UP000044602"/>
    </source>
</evidence>
<organism evidence="2 3">
    <name type="scientific">Verticillium longisporum</name>
    <name type="common">Verticillium dahliae var. longisporum</name>
    <dbReference type="NCBI Taxonomy" id="100787"/>
    <lineage>
        <taxon>Eukaryota</taxon>
        <taxon>Fungi</taxon>
        <taxon>Dikarya</taxon>
        <taxon>Ascomycota</taxon>
        <taxon>Pezizomycotina</taxon>
        <taxon>Sordariomycetes</taxon>
        <taxon>Hypocreomycetidae</taxon>
        <taxon>Glomerellales</taxon>
        <taxon>Plectosphaerellaceae</taxon>
        <taxon>Verticillium</taxon>
    </lineage>
</organism>
<evidence type="ECO:0000259" key="1">
    <source>
        <dbReference type="Pfam" id="PF09994"/>
    </source>
</evidence>